<evidence type="ECO:0000313" key="2">
    <source>
        <dbReference type="EMBL" id="KAG2221240.1"/>
    </source>
</evidence>
<reference evidence="2 3" key="1">
    <citation type="submission" date="2020-12" db="EMBL/GenBank/DDBJ databases">
        <title>Metabolic potential, ecology and presence of endohyphal bacteria is reflected in genomic diversity of Mucoromycotina.</title>
        <authorList>
            <person name="Muszewska A."/>
            <person name="Okrasinska A."/>
            <person name="Steczkiewicz K."/>
            <person name="Drgas O."/>
            <person name="Orlowska M."/>
            <person name="Perlinska-Lenart U."/>
            <person name="Aleksandrzak-Piekarczyk T."/>
            <person name="Szatraj K."/>
            <person name="Zielenkiewicz U."/>
            <person name="Pilsyk S."/>
            <person name="Malc E."/>
            <person name="Mieczkowski P."/>
            <person name="Kruszewska J.S."/>
            <person name="Biernat P."/>
            <person name="Pawlowska J."/>
        </authorList>
    </citation>
    <scope>NUCLEOTIDE SEQUENCE [LARGE SCALE GENOMIC DNA]</scope>
    <source>
        <strain evidence="2 3">CBS 142.35</strain>
    </source>
</reference>
<feature type="region of interest" description="Disordered" evidence="1">
    <location>
        <begin position="1"/>
        <end position="80"/>
    </location>
</feature>
<dbReference type="OrthoDB" id="2242201at2759"/>
<proteinExistence type="predicted"/>
<comment type="caution">
    <text evidence="2">The sequence shown here is derived from an EMBL/GenBank/DDBJ whole genome shotgun (WGS) entry which is preliminary data.</text>
</comment>
<keyword evidence="3" id="KW-1185">Reference proteome</keyword>
<evidence type="ECO:0000313" key="3">
    <source>
        <dbReference type="Proteomes" id="UP000646827"/>
    </source>
</evidence>
<protein>
    <submittedName>
        <fullName evidence="2">Uncharacterized protein</fullName>
    </submittedName>
</protein>
<dbReference type="Proteomes" id="UP000646827">
    <property type="component" value="Unassembled WGS sequence"/>
</dbReference>
<sequence>MSMIQPSHPGDPKWMSRQEWEKPREPNVIEGPKEENKQDSFDNVVVEGWGDEPEVEPVWNVNNSNTSDGGWGSGGAGATW</sequence>
<organism evidence="2 3">
    <name type="scientific">Circinella minor</name>
    <dbReference type="NCBI Taxonomy" id="1195481"/>
    <lineage>
        <taxon>Eukaryota</taxon>
        <taxon>Fungi</taxon>
        <taxon>Fungi incertae sedis</taxon>
        <taxon>Mucoromycota</taxon>
        <taxon>Mucoromycotina</taxon>
        <taxon>Mucoromycetes</taxon>
        <taxon>Mucorales</taxon>
        <taxon>Lichtheimiaceae</taxon>
        <taxon>Circinella</taxon>
    </lineage>
</organism>
<evidence type="ECO:0000256" key="1">
    <source>
        <dbReference type="SAM" id="MobiDB-lite"/>
    </source>
</evidence>
<accession>A0A8H7VI01</accession>
<dbReference type="EMBL" id="JAEPRB010000115">
    <property type="protein sequence ID" value="KAG2221240.1"/>
    <property type="molecule type" value="Genomic_DNA"/>
</dbReference>
<feature type="compositionally biased region" description="Gly residues" evidence="1">
    <location>
        <begin position="69"/>
        <end position="80"/>
    </location>
</feature>
<dbReference type="AlphaFoldDB" id="A0A8H7VI01"/>
<gene>
    <name evidence="2" type="ORF">INT45_013951</name>
</gene>
<name>A0A8H7VI01_9FUNG</name>
<feature type="compositionally biased region" description="Basic and acidic residues" evidence="1">
    <location>
        <begin position="10"/>
        <end position="40"/>
    </location>
</feature>